<dbReference type="Gene3D" id="3.40.50.300">
    <property type="entry name" value="P-loop containing nucleotide triphosphate hydrolases"/>
    <property type="match status" value="1"/>
</dbReference>
<feature type="domain" description="Helicase ATP-binding" evidence="2">
    <location>
        <begin position="999"/>
        <end position="1157"/>
    </location>
</feature>
<dbReference type="Pfam" id="PF00271">
    <property type="entry name" value="Helicase_C"/>
    <property type="match status" value="1"/>
</dbReference>
<dbReference type="CDD" id="cd18793">
    <property type="entry name" value="SF2_C_SNF"/>
    <property type="match status" value="1"/>
</dbReference>
<dbReference type="InterPro" id="IPR001650">
    <property type="entry name" value="Helicase_C-like"/>
</dbReference>
<reference evidence="4 5" key="1">
    <citation type="journal article" date="2013" name="Proc. Natl. Acad. Sci. U.S.A.">
        <title>Improving the coverage of the cyanobacterial phylum using diversity-driven genome sequencing.</title>
        <authorList>
            <person name="Shih P.M."/>
            <person name="Wu D."/>
            <person name="Latifi A."/>
            <person name="Axen S.D."/>
            <person name="Fewer D.P."/>
            <person name="Talla E."/>
            <person name="Calteau A."/>
            <person name="Cai F."/>
            <person name="Tandeau de Marsac N."/>
            <person name="Rippka R."/>
            <person name="Herdman M."/>
            <person name="Sivonen K."/>
            <person name="Coursin T."/>
            <person name="Laurent T."/>
            <person name="Goodwin L."/>
            <person name="Nolan M."/>
            <person name="Davenport K.W."/>
            <person name="Han C.S."/>
            <person name="Rubin E.M."/>
            <person name="Eisen J.A."/>
            <person name="Woyke T."/>
            <person name="Gugger M."/>
            <person name="Kerfeld C.A."/>
        </authorList>
    </citation>
    <scope>NUCLEOTIDE SEQUENCE [LARGE SCALE GENOMIC DNA]</scope>
    <source>
        <strain evidence="4 5">PCC 7429</strain>
    </source>
</reference>
<dbReference type="EMBL" id="ALWB01000008">
    <property type="protein sequence ID" value="ELS34535.1"/>
    <property type="molecule type" value="Genomic_DNA"/>
</dbReference>
<sequence>MKSSSLLQLLLGNIRNNRFKVSVVTNTPNFCSNHTSSAMTDLQVDSAKLYENLSAIYFKLSSLERQMIQIFAIAYAPINRNEYFDCLIHLGLKDKDNKHFTAISVKGHIDRFLKLNLLTLDRTQGTQCHSCLVDIVMRDAVKTGEFEKIVNVVETQIPVPTYGRNDARTFRNESQFIREVRIGIYRQDMDFVLKQFADFYRYGYSQQKITLETILHQVCSNPFDYEWFQTLKLEFYEVGLDTILSNGMLRLKPTEEAYKLLLREFKGNSDRCTDTLLLVLVEQSLLRADLQTAQAAYDRLPISFKESNDELLAWLYFLKGDRELAIAKFRQSLKIIRKATGKRQVYLSGEPGLFFILALIQDGTAEAMREAEGYASIMNRQTNHWLQTTYSRLQKVLKFQLGDIPQKDLLSSEYIHNHTETHCLEAFFSTLCLYWVNPEKARIESPKILEPLLKQAVNAGYHWFSMEAAELLGELVPNSIHRKHAQKLRQSNQIATIVNLIRPQETWELSLNALLNLGKAPQEQPKSANASPQRLVWLITFNKGTCTVQPKEQKINAKGVWSAGRNIAIKRLKESIHEFPYMTPQDILVCAHIQAYSYHGYYGQSQYEFDEDTICALVGHPLVFWEDSPTTRVDIVKGEPELLVKAGRGDRLFLEFSPQLKDGQNFVVVKESPTRLKVTQVNESHRRITEIIGRKNRLEIPVAAKDRVLAAIHGISSIVTVHSDIGGGVSDAEEVASDSKPHVHILPAGDGLKVAILARPFANAGAYYRPGTGGTTVLAEIDGKRLQTTRNLKEEKKLANEVIAACPTLGNYEDSESEWIVDDPEFCLELLLELQALGDRIILEWPEGEKMRISHRADFNNFRMSINQSRDWFAAEGELHLGDDKVLNMQHLLELLDKTPSRFIPIGDGQFIALTHQFRKRLDEFRRLSEQHGSETRFHPLAALALEDFVDEIDDLKVDKHWKAHVKKIKEMRKFEPQLPSTLQADLRDYQVEGFAWLARLAHWGVGACLADDMGLGKTLQSLALILTRAPQGATLIVAPTSVCMNWISEAAKFAPTLNVIVFGSGDRQKVLDNLQPLDIVICSYGLLQQEEVAEKLAKVEWQTVVLDEAQAIKNTATKRSQAAMNLQSGFKLITTGTPIENHLGELWNLFRFINPGLLGSLDNFNTNYANPIERSQDREARNQLKKLIQPFILRRTKNQVLQELPSRTEVTLQVELTKEELAFYEALRREAIAKLNNTEANAGQKHLQVLAEIMKLRRACCNTKLVRPDIPLPSSKLQLFGEVLNELLDNKHKALVFSQFVDHLHLIRDYLDAQKISYQYLDGSTPAKDRKKRVEAFQAGEGDVFLISLKAGGTGLNLTAADYVIHMDPWWNPAVEDQASDRAHRIGQKRPVTIYRLVAKGTIEEKIVDLHHQKRDLADSLLEGTDMSGKVTTDALLQLINEI</sequence>
<dbReference type="Proteomes" id="UP000011201">
    <property type="component" value="Unassembled WGS sequence"/>
</dbReference>
<evidence type="ECO:0000313" key="5">
    <source>
        <dbReference type="Proteomes" id="UP000011201"/>
    </source>
</evidence>
<dbReference type="PATRIC" id="fig|927668.3.peg.425"/>
<proteinExistence type="predicted"/>
<dbReference type="InterPro" id="IPR049730">
    <property type="entry name" value="SNF2/RAD54-like_C"/>
</dbReference>
<gene>
    <name evidence="4" type="ORF">Pse7429DRAFT_0291</name>
</gene>
<dbReference type="InterPro" id="IPR014001">
    <property type="entry name" value="Helicase_ATP-bd"/>
</dbReference>
<keyword evidence="1" id="KW-0378">Hydrolase</keyword>
<name>L8N757_9CYAN</name>
<dbReference type="PROSITE" id="PS51192">
    <property type="entry name" value="HELICASE_ATP_BIND_1"/>
    <property type="match status" value="1"/>
</dbReference>
<dbReference type="SMART" id="SM00487">
    <property type="entry name" value="DEXDc"/>
    <property type="match status" value="1"/>
</dbReference>
<dbReference type="InterPro" id="IPR000330">
    <property type="entry name" value="SNF2_N"/>
</dbReference>
<dbReference type="PROSITE" id="PS51194">
    <property type="entry name" value="HELICASE_CTER"/>
    <property type="match status" value="1"/>
</dbReference>
<comment type="caution">
    <text evidence="4">The sequence shown here is derived from an EMBL/GenBank/DDBJ whole genome shotgun (WGS) entry which is preliminary data.</text>
</comment>
<dbReference type="Pfam" id="PF00176">
    <property type="entry name" value="SNF2-rel_dom"/>
    <property type="match status" value="1"/>
</dbReference>
<evidence type="ECO:0000313" key="4">
    <source>
        <dbReference type="EMBL" id="ELS34535.1"/>
    </source>
</evidence>
<dbReference type="SUPFAM" id="SSF52540">
    <property type="entry name" value="P-loop containing nucleoside triphosphate hydrolases"/>
    <property type="match status" value="2"/>
</dbReference>
<dbReference type="InterPro" id="IPR038718">
    <property type="entry name" value="SNF2-like_sf"/>
</dbReference>
<dbReference type="Gene3D" id="3.40.50.10810">
    <property type="entry name" value="Tandem AAA-ATPase domain"/>
    <property type="match status" value="1"/>
</dbReference>
<organism evidence="4 5">
    <name type="scientific">Pseudanabaena biceps PCC 7429</name>
    <dbReference type="NCBI Taxonomy" id="927668"/>
    <lineage>
        <taxon>Bacteria</taxon>
        <taxon>Bacillati</taxon>
        <taxon>Cyanobacteriota</taxon>
        <taxon>Cyanophyceae</taxon>
        <taxon>Pseudanabaenales</taxon>
        <taxon>Pseudanabaenaceae</taxon>
        <taxon>Pseudanabaena</taxon>
    </lineage>
</organism>
<evidence type="ECO:0000259" key="2">
    <source>
        <dbReference type="PROSITE" id="PS51192"/>
    </source>
</evidence>
<dbReference type="SMART" id="SM00490">
    <property type="entry name" value="HELICc"/>
    <property type="match status" value="1"/>
</dbReference>
<dbReference type="PANTHER" id="PTHR10799">
    <property type="entry name" value="SNF2/RAD54 HELICASE FAMILY"/>
    <property type="match status" value="1"/>
</dbReference>
<dbReference type="CDD" id="cd18012">
    <property type="entry name" value="DEXQc_arch_SWI2_SNF2"/>
    <property type="match status" value="1"/>
</dbReference>
<dbReference type="InterPro" id="IPR027417">
    <property type="entry name" value="P-loop_NTPase"/>
</dbReference>
<accession>L8N757</accession>
<dbReference type="GO" id="GO:0016787">
    <property type="term" value="F:hydrolase activity"/>
    <property type="evidence" value="ECO:0007669"/>
    <property type="project" value="UniProtKB-KW"/>
</dbReference>
<feature type="domain" description="Helicase C-terminal" evidence="3">
    <location>
        <begin position="1284"/>
        <end position="1434"/>
    </location>
</feature>
<evidence type="ECO:0000259" key="3">
    <source>
        <dbReference type="PROSITE" id="PS51194"/>
    </source>
</evidence>
<dbReference type="GO" id="GO:0005524">
    <property type="term" value="F:ATP binding"/>
    <property type="evidence" value="ECO:0007669"/>
    <property type="project" value="InterPro"/>
</dbReference>
<keyword evidence="5" id="KW-1185">Reference proteome</keyword>
<evidence type="ECO:0000256" key="1">
    <source>
        <dbReference type="ARBA" id="ARBA00022801"/>
    </source>
</evidence>
<protein>
    <submittedName>
        <fullName evidence="4">SNF2-related protein</fullName>
    </submittedName>
</protein>